<organism evidence="1">
    <name type="scientific">Rhizophora mucronata</name>
    <name type="common">Asiatic mangrove</name>
    <dbReference type="NCBI Taxonomy" id="61149"/>
    <lineage>
        <taxon>Eukaryota</taxon>
        <taxon>Viridiplantae</taxon>
        <taxon>Streptophyta</taxon>
        <taxon>Embryophyta</taxon>
        <taxon>Tracheophyta</taxon>
        <taxon>Spermatophyta</taxon>
        <taxon>Magnoliopsida</taxon>
        <taxon>eudicotyledons</taxon>
        <taxon>Gunneridae</taxon>
        <taxon>Pentapetalae</taxon>
        <taxon>rosids</taxon>
        <taxon>fabids</taxon>
        <taxon>Malpighiales</taxon>
        <taxon>Rhizophoraceae</taxon>
        <taxon>Rhizophora</taxon>
    </lineage>
</organism>
<dbReference type="EMBL" id="GGEC01011144">
    <property type="protein sequence ID" value="MBW91627.1"/>
    <property type="molecule type" value="Transcribed_RNA"/>
</dbReference>
<dbReference type="AlphaFoldDB" id="A0A2P2JDV4"/>
<reference evidence="1" key="1">
    <citation type="submission" date="2018-02" db="EMBL/GenBank/DDBJ databases">
        <title>Rhizophora mucronata_Transcriptome.</title>
        <authorList>
            <person name="Meera S.P."/>
            <person name="Sreeshan A."/>
            <person name="Augustine A."/>
        </authorList>
    </citation>
    <scope>NUCLEOTIDE SEQUENCE</scope>
    <source>
        <tissue evidence="1">Leaf</tissue>
    </source>
</reference>
<proteinExistence type="predicted"/>
<sequence>MEEKSCSSFPLTAYFIIITIFFL</sequence>
<accession>A0A2P2JDV4</accession>
<protein>
    <submittedName>
        <fullName evidence="1">Uncharacterized protein</fullName>
    </submittedName>
</protein>
<name>A0A2P2JDV4_RHIMU</name>
<evidence type="ECO:0000313" key="1">
    <source>
        <dbReference type="EMBL" id="MBW91627.1"/>
    </source>
</evidence>